<reference evidence="2" key="1">
    <citation type="journal article" date="2008" name="J. Bacteriol.">
        <title>Genome sequence of the fish pathogen Renibacterium salmoninarum suggests reductive evolution away from an environmental Arthrobacter ancestor.</title>
        <authorList>
            <person name="Wiens G.D."/>
            <person name="Rockey D.D."/>
            <person name="Wu Z."/>
            <person name="Chang J."/>
            <person name="Levy R."/>
            <person name="Crane S."/>
            <person name="Chen D.S."/>
            <person name="Capri G.R."/>
            <person name="Burnett J.R."/>
            <person name="Sudheesh P.S."/>
            <person name="Schipma M.J."/>
            <person name="Burd H."/>
            <person name="Bhattacharyya A."/>
            <person name="Rhodes L.D."/>
            <person name="Kaul R."/>
            <person name="Strom M.S."/>
        </authorList>
    </citation>
    <scope>NUCLEOTIDE SEQUENCE [LARGE SCALE GENOMIC DNA]</scope>
    <source>
        <strain evidence="2">ATCC 33209 / DSM 20767 / JCM 11484 / NBRC 15589 / NCIMB 2235</strain>
    </source>
</reference>
<protein>
    <submittedName>
        <fullName evidence="1">Uncharacterized protein</fullName>
    </submittedName>
</protein>
<dbReference type="STRING" id="288705.RSal33209_0232"/>
<keyword evidence="2" id="KW-1185">Reference proteome</keyword>
<evidence type="ECO:0000313" key="1">
    <source>
        <dbReference type="EMBL" id="ABY21988.1"/>
    </source>
</evidence>
<dbReference type="Proteomes" id="UP000002007">
    <property type="component" value="Chromosome"/>
</dbReference>
<gene>
    <name evidence="1" type="ordered locus">RSal33209_0232</name>
</gene>
<proteinExistence type="predicted"/>
<evidence type="ECO:0000313" key="2">
    <source>
        <dbReference type="Proteomes" id="UP000002007"/>
    </source>
</evidence>
<dbReference type="KEGG" id="rsa:RSal33209_0232"/>
<organism evidence="1 2">
    <name type="scientific">Renibacterium salmoninarum (strain ATCC 33209 / DSM 20767 / JCM 11484 / NBRC 15589 / NCIMB 2235)</name>
    <dbReference type="NCBI Taxonomy" id="288705"/>
    <lineage>
        <taxon>Bacteria</taxon>
        <taxon>Bacillati</taxon>
        <taxon>Actinomycetota</taxon>
        <taxon>Actinomycetes</taxon>
        <taxon>Micrococcales</taxon>
        <taxon>Micrococcaceae</taxon>
        <taxon>Renibacterium</taxon>
    </lineage>
</organism>
<accession>A9WLS3</accession>
<sequence>MLLSLASAAFDGLASAKGAAITAMPNRLAANRNLGLEAADLIRQPFDSLALMDGRADIVVPLAGSPFWCHGGTVGRDDDLRSGSFADSGGNG</sequence>
<dbReference type="HOGENOM" id="CLU_2411099_0_0_11"/>
<dbReference type="EMBL" id="CP000910">
    <property type="protein sequence ID" value="ABY21988.1"/>
    <property type="molecule type" value="Genomic_DNA"/>
</dbReference>
<name>A9WLS3_RENSM</name>
<dbReference type="AlphaFoldDB" id="A9WLS3"/>